<keyword evidence="2" id="KW-1185">Reference proteome</keyword>
<dbReference type="Proteomes" id="UP001294444">
    <property type="component" value="Unassembled WGS sequence"/>
</dbReference>
<sequence>MEETADRARKQAQLISTIILRNAWLASTQNPLAAAWILCLLALQSQNMIKVRQELKNFKQDVGMQNVEEISSNFDMMKQKALAHLESPHKQVVKGVQCSSRARNLFEG</sequence>
<comment type="caution">
    <text evidence="1">The sequence shown here is derived from an EMBL/GenBank/DDBJ whole genome shotgun (WGS) entry which is preliminary data.</text>
</comment>
<protein>
    <submittedName>
        <fullName evidence="1">Uncharacterized protein</fullName>
    </submittedName>
</protein>
<reference evidence="1" key="1">
    <citation type="submission" date="2023-10" db="EMBL/GenBank/DDBJ databases">
        <authorList>
            <person name="Guldener U."/>
        </authorList>
    </citation>
    <scope>NUCLEOTIDE SEQUENCE</scope>
    <source>
        <strain evidence="1">Mp4</strain>
    </source>
</reference>
<evidence type="ECO:0000313" key="2">
    <source>
        <dbReference type="Proteomes" id="UP001294444"/>
    </source>
</evidence>
<dbReference type="EMBL" id="OAPG01000005">
    <property type="protein sequence ID" value="SNX83949.1"/>
    <property type="molecule type" value="Genomic_DNA"/>
</dbReference>
<name>A0AAJ4XJP1_9BASI</name>
<gene>
    <name evidence="1" type="ORF">MEPE_02657</name>
</gene>
<proteinExistence type="predicted"/>
<evidence type="ECO:0000313" key="1">
    <source>
        <dbReference type="EMBL" id="SNX83949.1"/>
    </source>
</evidence>
<organism evidence="1 2">
    <name type="scientific">Melanopsichium pennsylvanicum</name>
    <dbReference type="NCBI Taxonomy" id="63383"/>
    <lineage>
        <taxon>Eukaryota</taxon>
        <taxon>Fungi</taxon>
        <taxon>Dikarya</taxon>
        <taxon>Basidiomycota</taxon>
        <taxon>Ustilaginomycotina</taxon>
        <taxon>Ustilaginomycetes</taxon>
        <taxon>Ustilaginales</taxon>
        <taxon>Ustilaginaceae</taxon>
        <taxon>Melanopsichium</taxon>
    </lineage>
</organism>
<dbReference type="AlphaFoldDB" id="A0AAJ4XJP1"/>
<accession>A0AAJ4XJP1</accession>